<protein>
    <submittedName>
        <fullName evidence="1">Uncharacterized protein</fullName>
    </submittedName>
</protein>
<comment type="caution">
    <text evidence="1">The sequence shown here is derived from an EMBL/GenBank/DDBJ whole genome shotgun (WGS) entry which is preliminary data.</text>
</comment>
<evidence type="ECO:0000313" key="1">
    <source>
        <dbReference type="EMBL" id="KAJ7519849.1"/>
    </source>
</evidence>
<name>A0ACC2AS46_DIPCM</name>
<evidence type="ECO:0000313" key="2">
    <source>
        <dbReference type="Proteomes" id="UP001162992"/>
    </source>
</evidence>
<accession>A0ACC2AS46</accession>
<sequence>MHKCSSSFALSGALNLSSMAESTDSVLEAYPARSPLPASNACRFIFEESEVGNKRKAEDDEKSEGRKALKLLKEGINSYAAPGEALLQSANADYFISDSGLCVDELVSSQSLQECEDASHLRANFDPDSEHIAHLSSHCSSECESESRFANGSPLSYSDGMADLKQSVDLAQNSESASDHTNFNLVNCRFEDGNNEMEADLANGSVSRIPMDLKEKSHIVVEDDLESLEEGEIEERQDEYTLSSVEDKDLEKRSDIGEADEPVYEDHGTSLEVWQCSPQAVGFAGEVLHTSGTISKSTEKNKKRRKKKRGGKKGGKGKTTTGQGNFTPAGGTLKKVATAFKKNADSNKQRRLYESSETGSKDLPTKGIKMDIRKKEALLKFARSTKEKPANSNNEPIHSRVAKDDEPEEREGFPEKEINLERDRTKNISMTAQRRAKRKAAKLRKRAENPRITKLPKSKPIKVVEAPICKFFMKGRCKQGESCTFSHNVVPLTKSEICKFYMNHCCLKGEDCLYSHDLSVFPCKYYNTKGYCTDGVFCRFSHKPITEEEYEKLMKRVEPEKKEPHEPVTVQNKQATGLNGVSGPLTSPLNKETEDWPSYDPFDNLEQSGMNYELDIPDTDFGGKANQYNLCHSFPDFPSLEKSQDSATMSEQKIEEHTKRSPLRPQMLEIMNADEENIAAGTRVTLNSASKFAPLCSWIEQPCCEQGNCTGTSDRLLVAARNAARVFAAAEAEQEASTLTQGLTGAANEVSKVGTGWKGSSLTLGQFLQASVCENTTYLNQLGKTCSLNQGNVDAAMHMRKAHCAGETEGLVENNDTLVARKRSNVEFLLKKALMG</sequence>
<keyword evidence="2" id="KW-1185">Reference proteome</keyword>
<organism evidence="1 2">
    <name type="scientific">Diphasiastrum complanatum</name>
    <name type="common">Issler's clubmoss</name>
    <name type="synonym">Lycopodium complanatum</name>
    <dbReference type="NCBI Taxonomy" id="34168"/>
    <lineage>
        <taxon>Eukaryota</taxon>
        <taxon>Viridiplantae</taxon>
        <taxon>Streptophyta</taxon>
        <taxon>Embryophyta</taxon>
        <taxon>Tracheophyta</taxon>
        <taxon>Lycopodiopsida</taxon>
        <taxon>Lycopodiales</taxon>
        <taxon>Lycopodiaceae</taxon>
        <taxon>Lycopodioideae</taxon>
        <taxon>Diphasiastrum</taxon>
    </lineage>
</organism>
<reference evidence="2" key="1">
    <citation type="journal article" date="2024" name="Proc. Natl. Acad. Sci. U.S.A.">
        <title>Extraordinary preservation of gene collinearity over three hundred million years revealed in homosporous lycophytes.</title>
        <authorList>
            <person name="Li C."/>
            <person name="Wickell D."/>
            <person name="Kuo L.Y."/>
            <person name="Chen X."/>
            <person name="Nie B."/>
            <person name="Liao X."/>
            <person name="Peng D."/>
            <person name="Ji J."/>
            <person name="Jenkins J."/>
            <person name="Williams M."/>
            <person name="Shu S."/>
            <person name="Plott C."/>
            <person name="Barry K."/>
            <person name="Rajasekar S."/>
            <person name="Grimwood J."/>
            <person name="Han X."/>
            <person name="Sun S."/>
            <person name="Hou Z."/>
            <person name="He W."/>
            <person name="Dai G."/>
            <person name="Sun C."/>
            <person name="Schmutz J."/>
            <person name="Leebens-Mack J.H."/>
            <person name="Li F.W."/>
            <person name="Wang L."/>
        </authorList>
    </citation>
    <scope>NUCLEOTIDE SEQUENCE [LARGE SCALE GENOMIC DNA]</scope>
    <source>
        <strain evidence="2">cv. PW_Plant_1</strain>
    </source>
</reference>
<dbReference type="Proteomes" id="UP001162992">
    <property type="component" value="Chromosome 20"/>
</dbReference>
<proteinExistence type="predicted"/>
<dbReference type="EMBL" id="CM055111">
    <property type="protein sequence ID" value="KAJ7519849.1"/>
    <property type="molecule type" value="Genomic_DNA"/>
</dbReference>
<gene>
    <name evidence="1" type="ORF">O6H91_20G058100</name>
</gene>